<dbReference type="EMBL" id="CM037152">
    <property type="protein sequence ID" value="KAH7833075.1"/>
    <property type="molecule type" value="Genomic_DNA"/>
</dbReference>
<accession>A0ACB7WXM2</accession>
<keyword evidence="2" id="KW-1185">Reference proteome</keyword>
<proteinExistence type="predicted"/>
<evidence type="ECO:0000313" key="2">
    <source>
        <dbReference type="Proteomes" id="UP000828048"/>
    </source>
</evidence>
<name>A0ACB7WXM2_9ERIC</name>
<reference evidence="1 2" key="1">
    <citation type="journal article" date="2021" name="Hortic Res">
        <title>High-quality reference genome and annotation aids understanding of berry development for evergreen blueberry (Vaccinium darrowii).</title>
        <authorList>
            <person name="Yu J."/>
            <person name="Hulse-Kemp A.M."/>
            <person name="Babiker E."/>
            <person name="Staton M."/>
        </authorList>
    </citation>
    <scope>NUCLEOTIDE SEQUENCE [LARGE SCALE GENOMIC DNA]</scope>
    <source>
        <strain evidence="2">cv. NJ 8807/NJ 8810</strain>
        <tissue evidence="1">Young leaf</tissue>
    </source>
</reference>
<evidence type="ECO:0000313" key="1">
    <source>
        <dbReference type="EMBL" id="KAH7833075.1"/>
    </source>
</evidence>
<dbReference type="Proteomes" id="UP000828048">
    <property type="component" value="Chromosome 2"/>
</dbReference>
<comment type="caution">
    <text evidence="1">The sequence shown here is derived from an EMBL/GenBank/DDBJ whole genome shotgun (WGS) entry which is preliminary data.</text>
</comment>
<organism evidence="1 2">
    <name type="scientific">Vaccinium darrowii</name>
    <dbReference type="NCBI Taxonomy" id="229202"/>
    <lineage>
        <taxon>Eukaryota</taxon>
        <taxon>Viridiplantae</taxon>
        <taxon>Streptophyta</taxon>
        <taxon>Embryophyta</taxon>
        <taxon>Tracheophyta</taxon>
        <taxon>Spermatophyta</taxon>
        <taxon>Magnoliopsida</taxon>
        <taxon>eudicotyledons</taxon>
        <taxon>Gunneridae</taxon>
        <taxon>Pentapetalae</taxon>
        <taxon>asterids</taxon>
        <taxon>Ericales</taxon>
        <taxon>Ericaceae</taxon>
        <taxon>Vaccinioideae</taxon>
        <taxon>Vaccinieae</taxon>
        <taxon>Vaccinium</taxon>
    </lineage>
</organism>
<gene>
    <name evidence="1" type="ORF">Vadar_002868</name>
</gene>
<sequence>MSSKTTSFMKWHDEGRTKDGFICHPTDSPAWQTFDFQHKEFAKDPCNVRLVLASDGFNPFGMMNVSHSTWPAVLMPYNLPPWMCKKQPYFMFSLLIPDRSTPENNIDIYLQPLIEELKELREVGVHTHDASTNQNFKMHVALMWTINDFPAYANFSGSSNKGRLACPCCHKDMRSSWLKSIEKHIYTDHRQLLEDSHVFRRDKRLFNGKEESRKTPCRLTGSMELDELKEIPFKFGNLVKDNHELPFN</sequence>
<protein>
    <submittedName>
        <fullName evidence="1">Uncharacterized protein</fullName>
    </submittedName>
</protein>